<dbReference type="Gene3D" id="3.30.450.40">
    <property type="match status" value="1"/>
</dbReference>
<gene>
    <name evidence="1" type="ORF">SAMN04488548_1342192</name>
</gene>
<evidence type="ECO:0000313" key="2">
    <source>
        <dbReference type="Proteomes" id="UP000183180"/>
    </source>
</evidence>
<dbReference type="RefSeq" id="WP_074850580.1">
    <property type="nucleotide sequence ID" value="NZ_FNLM01000034.1"/>
</dbReference>
<evidence type="ECO:0008006" key="3">
    <source>
        <dbReference type="Google" id="ProtNLM"/>
    </source>
</evidence>
<dbReference type="EMBL" id="FNLM01000034">
    <property type="protein sequence ID" value="SDU56466.1"/>
    <property type="molecule type" value="Genomic_DNA"/>
</dbReference>
<name>A0A1H2JK10_9ACTN</name>
<proteinExistence type="predicted"/>
<dbReference type="STRING" id="158898.SAMN04488548_1342192"/>
<protein>
    <recommendedName>
        <fullName evidence="3">GAF domain-containing protein</fullName>
    </recommendedName>
</protein>
<dbReference type="AlphaFoldDB" id="A0A1H2JK10"/>
<organism evidence="1 2">
    <name type="scientific">Gordonia westfalica</name>
    <dbReference type="NCBI Taxonomy" id="158898"/>
    <lineage>
        <taxon>Bacteria</taxon>
        <taxon>Bacillati</taxon>
        <taxon>Actinomycetota</taxon>
        <taxon>Actinomycetes</taxon>
        <taxon>Mycobacteriales</taxon>
        <taxon>Gordoniaceae</taxon>
        <taxon>Gordonia</taxon>
    </lineage>
</organism>
<reference evidence="1 2" key="1">
    <citation type="submission" date="2016-10" db="EMBL/GenBank/DDBJ databases">
        <authorList>
            <person name="de Groot N.N."/>
        </authorList>
    </citation>
    <scope>NUCLEOTIDE SEQUENCE [LARGE SCALE GENOMIC DNA]</scope>
    <source>
        <strain evidence="1 2">DSM 44215</strain>
    </source>
</reference>
<dbReference type="Proteomes" id="UP000183180">
    <property type="component" value="Unassembled WGS sequence"/>
</dbReference>
<dbReference type="OrthoDB" id="3928741at2"/>
<accession>A0A1H2JK10</accession>
<sequence length="415" mass="45108">MTLSIEATTDLTELAREINRDREAVMSGATPPAGLADEVVESWTRVQAAGNPSTIDEHHRGRIDRDELEARRAAHPLRHAVHSLKRVFAQSADDPMMALGIFDADGVMLWRDGSRAVFPEANRLGLVEGSRWDEDSAATTAVGLAIRHRRPSRIFGPEHYSRSLHGLYCTAAPVHDPRTGEMIAVAGLAGPAMHMQPAASAFTATLAALSEHEVTLAHQRTLADLRYHGRAQLTGLHGPGLIIDDDGWVAEGRGCTPPVRVAAPTEDMRQFVPGLGICVVERLGMGWMVRPAGPSGPVIAELDLAGEPTITVTGDDDPWRTVLTRRHAQILLLLADAGDQGLTSQQLSQLLFGDQNHTVSVRAELSRLRRVVGALVSSRPYRLAPRVELRVSSDQLDAYREPTGRRRAARHPNPA</sequence>
<evidence type="ECO:0000313" key="1">
    <source>
        <dbReference type="EMBL" id="SDU56466.1"/>
    </source>
</evidence>
<dbReference type="InterPro" id="IPR029016">
    <property type="entry name" value="GAF-like_dom_sf"/>
</dbReference>